<sequence length="62" mass="6760">GGVSGLTGELEFGENGGNPNVHFEILGTNYGEELGRGVRKNERIRPQGSTGKIWPQVNFIFK</sequence>
<comment type="caution">
    <text evidence="1">The sequence shown here is derived from an EMBL/GenBank/DDBJ whole genome shotgun (WGS) entry which is preliminary data.</text>
</comment>
<evidence type="ECO:0000313" key="1">
    <source>
        <dbReference type="EMBL" id="PNI56498.1"/>
    </source>
</evidence>
<accession>A0A2J8MAE9</accession>
<protein>
    <submittedName>
        <fullName evidence="1">GRID2 isoform 8</fullName>
    </submittedName>
</protein>
<organism evidence="1 2">
    <name type="scientific">Pan troglodytes</name>
    <name type="common">Chimpanzee</name>
    <dbReference type="NCBI Taxonomy" id="9598"/>
    <lineage>
        <taxon>Eukaryota</taxon>
        <taxon>Metazoa</taxon>
        <taxon>Chordata</taxon>
        <taxon>Craniata</taxon>
        <taxon>Vertebrata</taxon>
        <taxon>Euteleostomi</taxon>
        <taxon>Mammalia</taxon>
        <taxon>Eutheria</taxon>
        <taxon>Euarchontoglires</taxon>
        <taxon>Primates</taxon>
        <taxon>Haplorrhini</taxon>
        <taxon>Catarrhini</taxon>
        <taxon>Hominidae</taxon>
        <taxon>Pan</taxon>
    </lineage>
</organism>
<evidence type="ECO:0000313" key="2">
    <source>
        <dbReference type="Proteomes" id="UP000236370"/>
    </source>
</evidence>
<dbReference type="AlphaFoldDB" id="A0A2J8MAE9"/>
<name>A0A2J8MAE9_PANTR</name>
<proteinExistence type="predicted"/>
<feature type="non-terminal residue" evidence="1">
    <location>
        <position position="1"/>
    </location>
</feature>
<reference evidence="1 2" key="1">
    <citation type="submission" date="2017-12" db="EMBL/GenBank/DDBJ databases">
        <title>High-resolution comparative analysis of great ape genomes.</title>
        <authorList>
            <person name="Pollen A."/>
            <person name="Hastie A."/>
            <person name="Hormozdiari F."/>
            <person name="Dougherty M."/>
            <person name="Liu R."/>
            <person name="Chaisson M."/>
            <person name="Hoppe E."/>
            <person name="Hill C."/>
            <person name="Pang A."/>
            <person name="Hillier L."/>
            <person name="Baker C."/>
            <person name="Armstrong J."/>
            <person name="Shendure J."/>
            <person name="Paten B."/>
            <person name="Wilson R."/>
            <person name="Chao H."/>
            <person name="Schneider V."/>
            <person name="Ventura M."/>
            <person name="Kronenberg Z."/>
            <person name="Murali S."/>
            <person name="Gordon D."/>
            <person name="Cantsilieris S."/>
            <person name="Munson K."/>
            <person name="Nelson B."/>
            <person name="Raja A."/>
            <person name="Underwood J."/>
            <person name="Diekhans M."/>
            <person name="Fiddes I."/>
            <person name="Haussler D."/>
            <person name="Eichler E."/>
        </authorList>
    </citation>
    <scope>NUCLEOTIDE SEQUENCE [LARGE SCALE GENOMIC DNA]</scope>
    <source>
        <strain evidence="1">Yerkes chimp pedigree #C0471</strain>
    </source>
</reference>
<dbReference type="SMR" id="A0A2J8MAE9"/>
<dbReference type="Proteomes" id="UP000236370">
    <property type="component" value="Unassembled WGS sequence"/>
</dbReference>
<gene>
    <name evidence="1" type="ORF">CK820_G0022143</name>
</gene>
<dbReference type="EMBL" id="NBAG03000262">
    <property type="protein sequence ID" value="PNI56498.1"/>
    <property type="molecule type" value="Genomic_DNA"/>
</dbReference>